<name>A0A177W8I1_BATDL</name>
<protein>
    <recommendedName>
        <fullName evidence="8">Partial AB-hydrolase lipase domain-containing protein</fullName>
    </recommendedName>
</protein>
<dbReference type="Pfam" id="PF04083">
    <property type="entry name" value="Abhydro_lipase"/>
    <property type="match status" value="1"/>
</dbReference>
<keyword evidence="2" id="KW-0732">Signal</keyword>
<gene>
    <name evidence="9" type="ORF">BDEG_20251</name>
</gene>
<feature type="transmembrane region" description="Helical" evidence="7">
    <location>
        <begin position="25"/>
        <end position="46"/>
    </location>
</feature>
<sequence length="467" mass="52376">MQRIAWIERLHTLQKKWILVVSQTIAHFLSTHLLLLLVSSAAWARIKKYFTAKHAKLAHSQYTGGDDFLSTVGTDNSTISQSSCKTLPVPKPQPCVQYYANHHGFDCHFHHTTTPDGFVLELFHITKQKSRSASTRLQSAGLDSNTTFLGSKGPVLLMHGLFQSAGVFVTSGPSSLAFHLVDAGFDVWLGNNRGSGGHHKHHDLSSLEFWDWSLEELARYDFPTLVEYVAVKTGKEKITYIGHSQGNAQAFLGISINPKMAKRLRCFIALAPAVYTGPLLESGTTAALMGFPKVVFELIFGNMQFLPIMTFAQKYIPSSIFSTLAYSMFHHLFGWCDTKWELEHKSSYFQFSPRPTSTKAIQYWRQSSCRGYIGLFESADSSNCLLSSQSDVLDLTTVTCPLVAFFGKEDFIVDGDRFSKKCQEEQLNVLYSEHIDEYEHLDVIWAKTAPTIVFEKIVALVNALPVH</sequence>
<dbReference type="InterPro" id="IPR029058">
    <property type="entry name" value="AB_hydrolase_fold"/>
</dbReference>
<dbReference type="GO" id="GO:0016042">
    <property type="term" value="P:lipid catabolic process"/>
    <property type="evidence" value="ECO:0007669"/>
    <property type="project" value="UniProtKB-KW"/>
</dbReference>
<evidence type="ECO:0000313" key="10">
    <source>
        <dbReference type="Proteomes" id="UP000077115"/>
    </source>
</evidence>
<dbReference type="InterPro" id="IPR006693">
    <property type="entry name" value="AB_hydrolase_lipase"/>
</dbReference>
<dbReference type="STRING" id="403673.A0A177W8I1"/>
<dbReference type="EMBL" id="DS022300">
    <property type="protein sequence ID" value="OAJ36032.1"/>
    <property type="molecule type" value="Genomic_DNA"/>
</dbReference>
<keyword evidence="7" id="KW-0812">Transmembrane</keyword>
<organism evidence="9 10">
    <name type="scientific">Batrachochytrium dendrobatidis (strain JEL423)</name>
    <dbReference type="NCBI Taxonomy" id="403673"/>
    <lineage>
        <taxon>Eukaryota</taxon>
        <taxon>Fungi</taxon>
        <taxon>Fungi incertae sedis</taxon>
        <taxon>Chytridiomycota</taxon>
        <taxon>Chytridiomycota incertae sedis</taxon>
        <taxon>Chytridiomycetes</taxon>
        <taxon>Rhizophydiales</taxon>
        <taxon>Rhizophydiales incertae sedis</taxon>
        <taxon>Batrachochytrium</taxon>
    </lineage>
</organism>
<feature type="domain" description="Partial AB-hydrolase lipase" evidence="8">
    <location>
        <begin position="96"/>
        <end position="172"/>
    </location>
</feature>
<evidence type="ECO:0000256" key="5">
    <source>
        <dbReference type="ARBA" id="ARBA00023098"/>
    </source>
</evidence>
<evidence type="ECO:0000256" key="2">
    <source>
        <dbReference type="ARBA" id="ARBA00022729"/>
    </source>
</evidence>
<reference evidence="9 10" key="2">
    <citation type="submission" date="2016-05" db="EMBL/GenBank/DDBJ databases">
        <title>Lineage-specific infection strategies underlie the spectrum of fungal disease in amphibians.</title>
        <authorList>
            <person name="Cuomo C.A."/>
            <person name="Farrer R.A."/>
            <person name="James T."/>
            <person name="Longcore J."/>
            <person name="Birren B."/>
        </authorList>
    </citation>
    <scope>NUCLEOTIDE SEQUENCE [LARGE SCALE GENOMIC DNA]</scope>
    <source>
        <strain evidence="9 10">JEL423</strain>
    </source>
</reference>
<dbReference type="AlphaFoldDB" id="A0A177W8I1"/>
<keyword evidence="4" id="KW-0442">Lipid degradation</keyword>
<keyword evidence="5" id="KW-0443">Lipid metabolism</keyword>
<keyword evidence="3" id="KW-0378">Hydrolase</keyword>
<dbReference type="FunFam" id="3.40.50.1820:FF:000057">
    <property type="entry name" value="Lipase"/>
    <property type="match status" value="1"/>
</dbReference>
<keyword evidence="7" id="KW-0472">Membrane</keyword>
<dbReference type="OrthoDB" id="9974421at2759"/>
<dbReference type="Gene3D" id="3.40.50.1820">
    <property type="entry name" value="alpha/beta hydrolase"/>
    <property type="match status" value="1"/>
</dbReference>
<evidence type="ECO:0000256" key="7">
    <source>
        <dbReference type="SAM" id="Phobius"/>
    </source>
</evidence>
<evidence type="ECO:0000256" key="1">
    <source>
        <dbReference type="ARBA" id="ARBA00010701"/>
    </source>
</evidence>
<dbReference type="VEuPathDB" id="FungiDB:BDEG_20251"/>
<reference evidence="9 10" key="1">
    <citation type="submission" date="2006-10" db="EMBL/GenBank/DDBJ databases">
        <title>The Genome Sequence of Batrachochytrium dendrobatidis JEL423.</title>
        <authorList>
            <consortium name="The Broad Institute Genome Sequencing Platform"/>
            <person name="Birren B."/>
            <person name="Lander E."/>
            <person name="Galagan J."/>
            <person name="Cuomo C."/>
            <person name="Devon K."/>
            <person name="Jaffe D."/>
            <person name="Butler J."/>
            <person name="Alvarez P."/>
            <person name="Gnerre S."/>
            <person name="Grabherr M."/>
            <person name="Kleber M."/>
            <person name="Mauceli E."/>
            <person name="Brockman W."/>
            <person name="Young S."/>
            <person name="LaButti K."/>
            <person name="Sykes S."/>
            <person name="DeCaprio D."/>
            <person name="Crawford M."/>
            <person name="Koehrsen M."/>
            <person name="Engels R."/>
            <person name="Montgomery P."/>
            <person name="Pearson M."/>
            <person name="Howarth C."/>
            <person name="Larson L."/>
            <person name="White J."/>
            <person name="O'Leary S."/>
            <person name="Kodira C."/>
            <person name="Zeng Q."/>
            <person name="Yandava C."/>
            <person name="Alvarado L."/>
            <person name="Longcore J."/>
            <person name="James T."/>
        </authorList>
    </citation>
    <scope>NUCLEOTIDE SEQUENCE [LARGE SCALE GENOMIC DNA]</scope>
    <source>
        <strain evidence="9 10">JEL423</strain>
    </source>
</reference>
<keyword evidence="6" id="KW-0325">Glycoprotein</keyword>
<proteinExistence type="inferred from homology"/>
<evidence type="ECO:0000313" key="9">
    <source>
        <dbReference type="EMBL" id="OAJ36032.1"/>
    </source>
</evidence>
<dbReference type="PANTHER" id="PTHR11005">
    <property type="entry name" value="LYSOSOMAL ACID LIPASE-RELATED"/>
    <property type="match status" value="1"/>
</dbReference>
<evidence type="ECO:0000256" key="4">
    <source>
        <dbReference type="ARBA" id="ARBA00022963"/>
    </source>
</evidence>
<keyword evidence="7" id="KW-1133">Transmembrane helix</keyword>
<evidence type="ECO:0000256" key="3">
    <source>
        <dbReference type="ARBA" id="ARBA00022801"/>
    </source>
</evidence>
<dbReference type="Proteomes" id="UP000077115">
    <property type="component" value="Unassembled WGS sequence"/>
</dbReference>
<dbReference type="eggNOG" id="KOG2624">
    <property type="taxonomic scope" value="Eukaryota"/>
</dbReference>
<evidence type="ECO:0000259" key="8">
    <source>
        <dbReference type="Pfam" id="PF04083"/>
    </source>
</evidence>
<accession>A0A177W8I1</accession>
<comment type="similarity">
    <text evidence="1">Belongs to the AB hydrolase superfamily. Lipase family.</text>
</comment>
<evidence type="ECO:0000256" key="6">
    <source>
        <dbReference type="ARBA" id="ARBA00023180"/>
    </source>
</evidence>
<dbReference type="GO" id="GO:0016787">
    <property type="term" value="F:hydrolase activity"/>
    <property type="evidence" value="ECO:0007669"/>
    <property type="project" value="UniProtKB-KW"/>
</dbReference>
<dbReference type="SUPFAM" id="SSF53474">
    <property type="entry name" value="alpha/beta-Hydrolases"/>
    <property type="match status" value="1"/>
</dbReference>